<dbReference type="GeneTree" id="ENSGT00940000154003"/>
<feature type="coiled-coil region" evidence="5">
    <location>
        <begin position="452"/>
        <end position="533"/>
    </location>
</feature>
<evidence type="ECO:0000256" key="3">
    <source>
        <dbReference type="ARBA" id="ARBA00023054"/>
    </source>
</evidence>
<feature type="coiled-coil region" evidence="5">
    <location>
        <begin position="168"/>
        <end position="402"/>
    </location>
</feature>
<dbReference type="GO" id="GO:0051660">
    <property type="term" value="P:establishment of centrosome localization"/>
    <property type="evidence" value="ECO:0007669"/>
    <property type="project" value="TreeGrafter"/>
</dbReference>
<evidence type="ECO:0000313" key="6">
    <source>
        <dbReference type="Ensembl" id="ENSDCDP00010059379.1"/>
    </source>
</evidence>
<evidence type="ECO:0008006" key="8">
    <source>
        <dbReference type="Google" id="ProtNLM"/>
    </source>
</evidence>
<keyword evidence="4" id="KW-0206">Cytoskeleton</keyword>
<dbReference type="GO" id="GO:0005814">
    <property type="term" value="C:centriole"/>
    <property type="evidence" value="ECO:0007669"/>
    <property type="project" value="TreeGrafter"/>
</dbReference>
<evidence type="ECO:0000256" key="1">
    <source>
        <dbReference type="ARBA" id="ARBA00004300"/>
    </source>
</evidence>
<keyword evidence="3 5" id="KW-0175">Coiled coil</keyword>
<gene>
    <name evidence="6" type="primary">CEP83</name>
</gene>
<dbReference type="GO" id="GO:0005794">
    <property type="term" value="C:Golgi apparatus"/>
    <property type="evidence" value="ECO:0007669"/>
    <property type="project" value="TreeGrafter"/>
</dbReference>
<name>A0AAY4EQ19_9TELE</name>
<dbReference type="InterPro" id="IPR052116">
    <property type="entry name" value="Centro_Cilium_Assembly"/>
</dbReference>
<protein>
    <recommendedName>
        <fullName evidence="8">Centrosomal protein of 83 kDa</fullName>
    </recommendedName>
</protein>
<dbReference type="GO" id="GO:0097539">
    <property type="term" value="C:ciliary transition fiber"/>
    <property type="evidence" value="ECO:0007669"/>
    <property type="project" value="TreeGrafter"/>
</dbReference>
<evidence type="ECO:0000256" key="2">
    <source>
        <dbReference type="ARBA" id="ARBA00022490"/>
    </source>
</evidence>
<reference evidence="6" key="3">
    <citation type="submission" date="2025-09" db="UniProtKB">
        <authorList>
            <consortium name="Ensembl"/>
        </authorList>
    </citation>
    <scope>IDENTIFICATION</scope>
</reference>
<dbReference type="Ensembl" id="ENSDCDT00010070095.1">
    <property type="protein sequence ID" value="ENSDCDP00010059379.1"/>
    <property type="gene ID" value="ENSDCDG00010033187.1"/>
</dbReference>
<dbReference type="Proteomes" id="UP000694580">
    <property type="component" value="Chromosome 15"/>
</dbReference>
<reference evidence="6 7" key="1">
    <citation type="submission" date="2020-06" db="EMBL/GenBank/DDBJ databases">
        <authorList>
            <consortium name="Wellcome Sanger Institute Data Sharing"/>
        </authorList>
    </citation>
    <scope>NUCLEOTIDE SEQUENCE [LARGE SCALE GENOMIC DNA]</scope>
</reference>
<dbReference type="GO" id="GO:0005813">
    <property type="term" value="C:centrosome"/>
    <property type="evidence" value="ECO:0007669"/>
    <property type="project" value="UniProtKB-SubCell"/>
</dbReference>
<dbReference type="PANTHER" id="PTHR23170">
    <property type="entry name" value="NY-REN-58 ANTIGEN"/>
    <property type="match status" value="1"/>
</dbReference>
<evidence type="ECO:0000256" key="5">
    <source>
        <dbReference type="SAM" id="Coils"/>
    </source>
</evidence>
<keyword evidence="2" id="KW-0963">Cytoplasm</keyword>
<dbReference type="GO" id="GO:0060271">
    <property type="term" value="P:cilium assembly"/>
    <property type="evidence" value="ECO:0007669"/>
    <property type="project" value="TreeGrafter"/>
</dbReference>
<evidence type="ECO:0000256" key="4">
    <source>
        <dbReference type="ARBA" id="ARBA00023212"/>
    </source>
</evidence>
<organism evidence="6 7">
    <name type="scientific">Denticeps clupeoides</name>
    <name type="common">denticle herring</name>
    <dbReference type="NCBI Taxonomy" id="299321"/>
    <lineage>
        <taxon>Eukaryota</taxon>
        <taxon>Metazoa</taxon>
        <taxon>Chordata</taxon>
        <taxon>Craniata</taxon>
        <taxon>Vertebrata</taxon>
        <taxon>Euteleostomi</taxon>
        <taxon>Actinopterygii</taxon>
        <taxon>Neopterygii</taxon>
        <taxon>Teleostei</taxon>
        <taxon>Clupei</taxon>
        <taxon>Clupeiformes</taxon>
        <taxon>Denticipitoidei</taxon>
        <taxon>Denticipitidae</taxon>
        <taxon>Denticeps</taxon>
    </lineage>
</organism>
<dbReference type="PANTHER" id="PTHR23170:SF2">
    <property type="entry name" value="CENTROSOMAL PROTEIN OF 83 KDA"/>
    <property type="match status" value="1"/>
</dbReference>
<evidence type="ECO:0000313" key="7">
    <source>
        <dbReference type="Proteomes" id="UP000694580"/>
    </source>
</evidence>
<sequence>MKPAQQQVPAGPQVLGSADMDLQKILIDERMRCEHHKTNYQTLKAEHTRLQDEYTRSQNELKRHVMEKQSTQENMQLLLAQLRGELLDKTREVEELRMQVLSPQRLELLRAQVQQELEGPVRERFNKLEGEAEKYRSDFNKLRYDYTFLKSEYDHHREEHSRMLEEWKLRYDAEISCLERDKEELTAQLQNTDPARDGKRVETLLREKAQLHLRLKGLEREVAQVRTERDSSGAQAENVQRIQVRQLAETQATVKALEAEKQSVKMQLERTESELQLSHEQITQLTTRLHKAEREVNSLTSQVEDMKHTHKLEVTNVKLECVRARGGLERERDALQSQVEGLQSDVEVLRFAVERNKDLVSEKERDTVRRVQAAREEELHKMAAAQEEKLELESRLAELEQQWALQETSRDAQRDEWQEQIRGAQLGEESARRETQTLRQRNQEINVQLHTLSQAESELVETNQKLRDSLERIREELRNARTQIEKTQHEAERLVEERRVEWLEDKHKFQERNAELQEKYTQAKERMQRAALAQKKVCSLRPSYSEEHAQTYRRLKELQRRHSEFRRLLLGYQFTSTPPPPSVLIPGSETLIPNLQDEQHQQEMCVLRRRLEELECNQQQQLEELDLEF</sequence>
<keyword evidence="7" id="KW-1185">Reference proteome</keyword>
<accession>A0AAY4EQ19</accession>
<comment type="subcellular location">
    <subcellularLocation>
        <location evidence="1">Cytoplasm</location>
        <location evidence="1">Cytoskeleton</location>
        <location evidence="1">Microtubule organizing center</location>
        <location evidence="1">Centrosome</location>
    </subcellularLocation>
</comment>
<reference evidence="6" key="2">
    <citation type="submission" date="2025-08" db="UniProtKB">
        <authorList>
            <consortium name="Ensembl"/>
        </authorList>
    </citation>
    <scope>IDENTIFICATION</scope>
</reference>
<dbReference type="AlphaFoldDB" id="A0AAY4EQ19"/>
<proteinExistence type="predicted"/>
<feature type="coiled-coil region" evidence="5">
    <location>
        <begin position="33"/>
        <end position="99"/>
    </location>
</feature>